<dbReference type="Gene3D" id="3.10.129.10">
    <property type="entry name" value="Hotdog Thioesterase"/>
    <property type="match status" value="1"/>
</dbReference>
<name>A0A650CUI5_ACIAM</name>
<dbReference type="EMBL" id="CP045482">
    <property type="protein sequence ID" value="QGR21521.1"/>
    <property type="molecule type" value="Genomic_DNA"/>
</dbReference>
<evidence type="ECO:0000313" key="5">
    <source>
        <dbReference type="Proteomes" id="UP000474054"/>
    </source>
</evidence>
<reference evidence="3 4" key="2">
    <citation type="submission" date="2019-10" db="EMBL/GenBank/DDBJ databases">
        <title>Genome Sequences from Six Type Strain Members of the Archaeal Family Sulfolobaceae: Acidianus ambivalens, Acidianus infernus, Metallosphaera prunae, Stygiolobus azoricus, Sulfolobus metallicus, and Sulfurisphaera ohwakuensis.</title>
        <authorList>
            <person name="Counts J.A."/>
            <person name="Kelly R.M."/>
        </authorList>
    </citation>
    <scope>NUCLEOTIDE SEQUENCE [LARGE SCALE GENOMIC DNA]</scope>
    <source>
        <strain evidence="3 4">LEI 10</strain>
    </source>
</reference>
<evidence type="ECO:0000259" key="1">
    <source>
        <dbReference type="Pfam" id="PF22636"/>
    </source>
</evidence>
<reference evidence="2 5" key="1">
    <citation type="submission" date="2019-10" db="EMBL/GenBank/DDBJ databases">
        <title>Comparative genomics of sulfur disproportionating microorganisms.</title>
        <authorList>
            <person name="Ward L.M."/>
            <person name="Bertran E."/>
            <person name="Johnston D."/>
        </authorList>
    </citation>
    <scope>NUCLEOTIDE SEQUENCE [LARGE SCALE GENOMIC DNA]</scope>
    <source>
        <strain evidence="2 5">DSM 3772</strain>
    </source>
</reference>
<sequence length="120" mass="13468">MEFLEKKFTVKTEHSAVKVSSGAVDVLSTPCLIAFMEDVSFTLLQEKLSKGLTSVGYHVDVKHLAPAPIGAEILVRSTIVKEEGKRVTFKVEAFYKDKKIAEGIHERVIVNEDEFMKRVE</sequence>
<dbReference type="KEGG" id="aamb:D1866_05610"/>
<dbReference type="Proteomes" id="UP000474054">
    <property type="component" value="Unassembled WGS sequence"/>
</dbReference>
<dbReference type="SUPFAM" id="SSF54637">
    <property type="entry name" value="Thioesterase/thiol ester dehydrase-isomerase"/>
    <property type="match status" value="1"/>
</dbReference>
<organism evidence="3 4">
    <name type="scientific">Acidianus ambivalens</name>
    <name type="common">Desulfurolobus ambivalens</name>
    <dbReference type="NCBI Taxonomy" id="2283"/>
    <lineage>
        <taxon>Archaea</taxon>
        <taxon>Thermoproteota</taxon>
        <taxon>Thermoprotei</taxon>
        <taxon>Sulfolobales</taxon>
        <taxon>Sulfolobaceae</taxon>
        <taxon>Acidianus</taxon>
    </lineage>
</organism>
<dbReference type="InterPro" id="IPR054485">
    <property type="entry name" value="FlK-like_dom"/>
</dbReference>
<keyword evidence="4" id="KW-1185">Reference proteome</keyword>
<dbReference type="PANTHER" id="PTHR36934:SF1">
    <property type="entry name" value="THIOESTERASE DOMAIN-CONTAINING PROTEIN"/>
    <property type="match status" value="1"/>
</dbReference>
<protein>
    <submittedName>
        <fullName evidence="3">Thioesterase</fullName>
    </submittedName>
</protein>
<dbReference type="AlphaFoldDB" id="A0A650CUI5"/>
<evidence type="ECO:0000313" key="2">
    <source>
        <dbReference type="EMBL" id="MQL55916.1"/>
    </source>
</evidence>
<dbReference type="PIRSF" id="PIRSF014972">
    <property type="entry name" value="FlK"/>
    <property type="match status" value="1"/>
</dbReference>
<dbReference type="EMBL" id="WHYS01000002">
    <property type="protein sequence ID" value="MQL55916.1"/>
    <property type="molecule type" value="Genomic_DNA"/>
</dbReference>
<dbReference type="InterPro" id="IPR025540">
    <property type="entry name" value="FlK"/>
</dbReference>
<proteinExistence type="predicted"/>
<feature type="domain" description="Fluoroacetyl-CoA-specific thioesterase-like" evidence="1">
    <location>
        <begin position="10"/>
        <end position="112"/>
    </location>
</feature>
<evidence type="ECO:0000313" key="4">
    <source>
        <dbReference type="Proteomes" id="UP000426328"/>
    </source>
</evidence>
<dbReference type="PANTHER" id="PTHR36934">
    <property type="entry name" value="BLR0278 PROTEIN"/>
    <property type="match status" value="1"/>
</dbReference>
<gene>
    <name evidence="3" type="ORF">D1866_05610</name>
    <name evidence="2" type="ORF">GFB69_09215</name>
</gene>
<dbReference type="GeneID" id="42779193"/>
<evidence type="ECO:0000313" key="3">
    <source>
        <dbReference type="EMBL" id="QGR21521.1"/>
    </source>
</evidence>
<dbReference type="Proteomes" id="UP000426328">
    <property type="component" value="Chromosome"/>
</dbReference>
<accession>A0A650CUI5</accession>
<dbReference type="RefSeq" id="WP_152942157.1">
    <property type="nucleotide sequence ID" value="NZ_CP045482.1"/>
</dbReference>
<dbReference type="InterPro" id="IPR029069">
    <property type="entry name" value="HotDog_dom_sf"/>
</dbReference>
<dbReference type="Pfam" id="PF22636">
    <property type="entry name" value="FlK"/>
    <property type="match status" value="1"/>
</dbReference>